<dbReference type="RefSeq" id="WP_251949849.1">
    <property type="nucleotide sequence ID" value="NZ_CP080572.1"/>
</dbReference>
<dbReference type="GeneID" id="72777306"/>
<proteinExistence type="predicted"/>
<keyword evidence="2" id="KW-1185">Reference proteome</keyword>
<gene>
    <name evidence="1" type="ORF">K1720_03135</name>
</gene>
<evidence type="ECO:0000313" key="1">
    <source>
        <dbReference type="EMBL" id="USH00471.1"/>
    </source>
</evidence>
<protein>
    <recommendedName>
        <fullName evidence="3">Nucleotidyltransferase</fullName>
    </recommendedName>
</protein>
<accession>A0A9E7MBA1</accession>
<dbReference type="Proteomes" id="UP001056425">
    <property type="component" value="Chromosome"/>
</dbReference>
<dbReference type="KEGG" id="thei:K1720_03135"/>
<dbReference type="InterPro" id="IPR043519">
    <property type="entry name" value="NT_sf"/>
</dbReference>
<evidence type="ECO:0008006" key="3">
    <source>
        <dbReference type="Google" id="ProtNLM"/>
    </source>
</evidence>
<sequence>MEGLELVFDGRRITLTNKRINKLDEFVFKVSSLIEKYTEYVIVSGYVSILFGRSRGTEDIDFVISSLSLEEFRKLYEDFLNSGFEFINSDDPVELFEMLIENQAVRACEVGTIFPNAEIKLPKDRFHLEALKQRIETMINDRRIFISPIELQIAYKLYLGSEKDIEDAIFLYELFRDHISHEKLQYWKTQLGVEGFEL</sequence>
<organism evidence="1 2">
    <name type="scientific">Thermococcus argininiproducens</name>
    <dbReference type="NCBI Taxonomy" id="2866384"/>
    <lineage>
        <taxon>Archaea</taxon>
        <taxon>Methanobacteriati</taxon>
        <taxon>Methanobacteriota</taxon>
        <taxon>Thermococci</taxon>
        <taxon>Thermococcales</taxon>
        <taxon>Thermococcaceae</taxon>
        <taxon>Thermococcus</taxon>
    </lineage>
</organism>
<reference evidence="1 2" key="1">
    <citation type="submission" date="2021-08" db="EMBL/GenBank/DDBJ databases">
        <title>Thermococcus onnuriiensis IOH2.</title>
        <authorList>
            <person name="Park Y.-J."/>
        </authorList>
    </citation>
    <scope>NUCLEOTIDE SEQUENCE [LARGE SCALE GENOMIC DNA]</scope>
    <source>
        <strain evidence="1 2">IOH2</strain>
    </source>
</reference>
<dbReference type="EMBL" id="CP080572">
    <property type="protein sequence ID" value="USH00471.1"/>
    <property type="molecule type" value="Genomic_DNA"/>
</dbReference>
<dbReference type="SUPFAM" id="SSF81301">
    <property type="entry name" value="Nucleotidyltransferase"/>
    <property type="match status" value="1"/>
</dbReference>
<dbReference type="AlphaFoldDB" id="A0A9E7MBA1"/>
<dbReference type="Gene3D" id="3.30.460.40">
    <property type="match status" value="1"/>
</dbReference>
<evidence type="ECO:0000313" key="2">
    <source>
        <dbReference type="Proteomes" id="UP001056425"/>
    </source>
</evidence>
<name>A0A9E7MBA1_9EURY</name>